<feature type="non-terminal residue" evidence="2">
    <location>
        <position position="1"/>
    </location>
</feature>
<sequence>AKDKFPEYAAPSTTAPNVNINQPLVKKNVKASYLEASKPVESDTPNRLHLKRIITVLSSELLVKSKQLKVLRQTVRRQRLKVSTMKDIIFKLQKQSLLNGDECKKVTKKYTPEVCQFALSLNFFSSKAYECVHKEFNTILPHARTLRKWYLHVNADPGYTDEALKT</sequence>
<keyword evidence="3" id="KW-1185">Reference proteome</keyword>
<proteinExistence type="predicted"/>
<dbReference type="Pfam" id="PF12017">
    <property type="entry name" value="Tnp_P_element"/>
    <property type="match status" value="1"/>
</dbReference>
<dbReference type="OrthoDB" id="6629931at2759"/>
<evidence type="ECO:0000259" key="1">
    <source>
        <dbReference type="Pfam" id="PF12017"/>
    </source>
</evidence>
<dbReference type="InterPro" id="IPR021896">
    <property type="entry name" value="THAP9-like_HTH"/>
</dbReference>
<reference evidence="2 3" key="1">
    <citation type="submission" date="2019-08" db="EMBL/GenBank/DDBJ databases">
        <title>Whole genome of Aphis craccivora.</title>
        <authorList>
            <person name="Voronova N.V."/>
            <person name="Shulinski R.S."/>
            <person name="Bandarenka Y.V."/>
            <person name="Zhorov D.G."/>
            <person name="Warner D."/>
        </authorList>
    </citation>
    <scope>NUCLEOTIDE SEQUENCE [LARGE SCALE GENOMIC DNA]</scope>
    <source>
        <strain evidence="2">180601</strain>
        <tissue evidence="2">Whole Body</tissue>
    </source>
</reference>
<accession>A0A6G0YDK2</accession>
<feature type="domain" description="THAP9-like helix-turn-helix" evidence="1">
    <location>
        <begin position="85"/>
        <end position="149"/>
    </location>
</feature>
<dbReference type="AlphaFoldDB" id="A0A6G0YDK2"/>
<evidence type="ECO:0000313" key="3">
    <source>
        <dbReference type="Proteomes" id="UP000478052"/>
    </source>
</evidence>
<organism evidence="2 3">
    <name type="scientific">Aphis craccivora</name>
    <name type="common">Cowpea aphid</name>
    <dbReference type="NCBI Taxonomy" id="307492"/>
    <lineage>
        <taxon>Eukaryota</taxon>
        <taxon>Metazoa</taxon>
        <taxon>Ecdysozoa</taxon>
        <taxon>Arthropoda</taxon>
        <taxon>Hexapoda</taxon>
        <taxon>Insecta</taxon>
        <taxon>Pterygota</taxon>
        <taxon>Neoptera</taxon>
        <taxon>Paraneoptera</taxon>
        <taxon>Hemiptera</taxon>
        <taxon>Sternorrhyncha</taxon>
        <taxon>Aphidomorpha</taxon>
        <taxon>Aphidoidea</taxon>
        <taxon>Aphididae</taxon>
        <taxon>Aphidini</taxon>
        <taxon>Aphis</taxon>
        <taxon>Aphis</taxon>
    </lineage>
</organism>
<gene>
    <name evidence="2" type="ORF">FWK35_00017266</name>
</gene>
<protein>
    <submittedName>
        <fullName evidence="2">THAP domain-containing protein 1-like</fullName>
    </submittedName>
</protein>
<dbReference type="Proteomes" id="UP000478052">
    <property type="component" value="Unassembled WGS sequence"/>
</dbReference>
<comment type="caution">
    <text evidence="2">The sequence shown here is derived from an EMBL/GenBank/DDBJ whole genome shotgun (WGS) entry which is preliminary data.</text>
</comment>
<evidence type="ECO:0000313" key="2">
    <source>
        <dbReference type="EMBL" id="KAF0753586.1"/>
    </source>
</evidence>
<dbReference type="EMBL" id="VUJU01004688">
    <property type="protein sequence ID" value="KAF0753586.1"/>
    <property type="molecule type" value="Genomic_DNA"/>
</dbReference>
<name>A0A6G0YDK2_APHCR</name>